<evidence type="ECO:0000313" key="6">
    <source>
        <dbReference type="Proteomes" id="UP001415857"/>
    </source>
</evidence>
<evidence type="ECO:0000256" key="3">
    <source>
        <dbReference type="SAM" id="SignalP"/>
    </source>
</evidence>
<feature type="signal peptide" evidence="3">
    <location>
        <begin position="1"/>
        <end position="24"/>
    </location>
</feature>
<keyword evidence="1" id="KW-0813">Transport</keyword>
<reference evidence="5 6" key="1">
    <citation type="journal article" date="2024" name="Plant J.">
        <title>Genome sequences and population genomics reveal climatic adaptation and genomic divergence between two closely related sweetgum species.</title>
        <authorList>
            <person name="Xu W.Q."/>
            <person name="Ren C.Q."/>
            <person name="Zhang X.Y."/>
            <person name="Comes H.P."/>
            <person name="Liu X.H."/>
            <person name="Li Y.G."/>
            <person name="Kettle C.J."/>
            <person name="Jalonen R."/>
            <person name="Gaisberger H."/>
            <person name="Ma Y.Z."/>
            <person name="Qiu Y.X."/>
        </authorList>
    </citation>
    <scope>NUCLEOTIDE SEQUENCE [LARGE SCALE GENOMIC DNA]</scope>
    <source>
        <strain evidence="5">Hangzhou</strain>
    </source>
</reference>
<evidence type="ECO:0000256" key="2">
    <source>
        <dbReference type="ARBA" id="ARBA00023121"/>
    </source>
</evidence>
<dbReference type="Proteomes" id="UP001415857">
    <property type="component" value="Unassembled WGS sequence"/>
</dbReference>
<evidence type="ECO:0000256" key="1">
    <source>
        <dbReference type="ARBA" id="ARBA00022448"/>
    </source>
</evidence>
<dbReference type="Pfam" id="PF00234">
    <property type="entry name" value="Tryp_alpha_amyl"/>
    <property type="match status" value="1"/>
</dbReference>
<dbReference type="EMBL" id="JBBPBK010000013">
    <property type="protein sequence ID" value="KAK9272609.1"/>
    <property type="molecule type" value="Genomic_DNA"/>
</dbReference>
<dbReference type="CDD" id="cd01959">
    <property type="entry name" value="nsLTP2"/>
    <property type="match status" value="1"/>
</dbReference>
<dbReference type="GO" id="GO:0006869">
    <property type="term" value="P:lipid transport"/>
    <property type="evidence" value="ECO:0007669"/>
    <property type="project" value="InterPro"/>
</dbReference>
<dbReference type="PANTHER" id="PTHR33214">
    <property type="entry name" value="BIFUNCTIONAL INHIBITOR/LIPID-TRANSFER PROTEIN/SEED STORAGE 2S ALBUMIN SUPERFAMILY PROTEIN"/>
    <property type="match status" value="1"/>
</dbReference>
<feature type="domain" description="Bifunctional inhibitor/plant lipid transfer protein/seed storage helical" evidence="4">
    <location>
        <begin position="29"/>
        <end position="81"/>
    </location>
</feature>
<sequence length="120" mass="13152">MKKVSFVALCVVVVLLGEAHLTKAVTCSALELSSCLSAFTSSAPPSRMCCSKLREQRPCLCGYLKDPNLRQYVNSPNARRICLASPKLGRKLMRSNGLIRLNLGTLSGLQRSKADLELKR</sequence>
<accession>A0AAP0R8J7</accession>
<dbReference type="AlphaFoldDB" id="A0AAP0R8J7"/>
<organism evidence="5 6">
    <name type="scientific">Liquidambar formosana</name>
    <name type="common">Formosan gum</name>
    <dbReference type="NCBI Taxonomy" id="63359"/>
    <lineage>
        <taxon>Eukaryota</taxon>
        <taxon>Viridiplantae</taxon>
        <taxon>Streptophyta</taxon>
        <taxon>Embryophyta</taxon>
        <taxon>Tracheophyta</taxon>
        <taxon>Spermatophyta</taxon>
        <taxon>Magnoliopsida</taxon>
        <taxon>eudicotyledons</taxon>
        <taxon>Gunneridae</taxon>
        <taxon>Pentapetalae</taxon>
        <taxon>Saxifragales</taxon>
        <taxon>Altingiaceae</taxon>
        <taxon>Liquidambar</taxon>
    </lineage>
</organism>
<keyword evidence="6" id="KW-1185">Reference proteome</keyword>
<gene>
    <name evidence="5" type="ORF">L1049_002984</name>
</gene>
<dbReference type="InterPro" id="IPR033872">
    <property type="entry name" value="nsLTP2"/>
</dbReference>
<dbReference type="PANTHER" id="PTHR33214:SF44">
    <property type="entry name" value="NON-SPECIFIC LIPID TRANSFER PROTEIN GPI-ANCHORED 33"/>
    <property type="match status" value="1"/>
</dbReference>
<dbReference type="Gene3D" id="1.10.110.10">
    <property type="entry name" value="Plant lipid-transfer and hydrophobic proteins"/>
    <property type="match status" value="1"/>
</dbReference>
<evidence type="ECO:0000313" key="5">
    <source>
        <dbReference type="EMBL" id="KAK9272609.1"/>
    </source>
</evidence>
<dbReference type="GO" id="GO:0008289">
    <property type="term" value="F:lipid binding"/>
    <property type="evidence" value="ECO:0007669"/>
    <property type="project" value="UniProtKB-KW"/>
</dbReference>
<protein>
    <recommendedName>
        <fullName evidence="4">Bifunctional inhibitor/plant lipid transfer protein/seed storage helical domain-containing protein</fullName>
    </recommendedName>
</protein>
<dbReference type="SUPFAM" id="SSF47699">
    <property type="entry name" value="Bifunctional inhibitor/lipid-transfer protein/seed storage 2S albumin"/>
    <property type="match status" value="1"/>
</dbReference>
<name>A0AAP0R8J7_LIQFO</name>
<keyword evidence="2" id="KW-0446">Lipid-binding</keyword>
<dbReference type="InterPro" id="IPR036312">
    <property type="entry name" value="Bifun_inhib/LTP/seed_sf"/>
</dbReference>
<evidence type="ECO:0000259" key="4">
    <source>
        <dbReference type="Pfam" id="PF00234"/>
    </source>
</evidence>
<feature type="chain" id="PRO_5042953332" description="Bifunctional inhibitor/plant lipid transfer protein/seed storage helical domain-containing protein" evidence="3">
    <location>
        <begin position="25"/>
        <end position="120"/>
    </location>
</feature>
<dbReference type="InterPro" id="IPR016140">
    <property type="entry name" value="Bifunc_inhib/LTP/seed_store"/>
</dbReference>
<proteinExistence type="predicted"/>
<comment type="caution">
    <text evidence="5">The sequence shown here is derived from an EMBL/GenBank/DDBJ whole genome shotgun (WGS) entry which is preliminary data.</text>
</comment>
<keyword evidence="3" id="KW-0732">Signal</keyword>